<dbReference type="InterPro" id="IPR014118">
    <property type="entry name" value="T4SS_TraV"/>
</dbReference>
<evidence type="ECO:0000313" key="3">
    <source>
        <dbReference type="EMBL" id="MEQ5349948.1"/>
    </source>
</evidence>
<dbReference type="Proteomes" id="UP001436462">
    <property type="component" value="Unassembled WGS sequence"/>
</dbReference>
<dbReference type="Pfam" id="PF09676">
    <property type="entry name" value="TraV"/>
    <property type="match status" value="1"/>
</dbReference>
<proteinExistence type="predicted"/>
<keyword evidence="2" id="KW-0732">Signal</keyword>
<evidence type="ECO:0000313" key="4">
    <source>
        <dbReference type="Proteomes" id="UP001436462"/>
    </source>
</evidence>
<dbReference type="NCBIfam" id="TIGR02747">
    <property type="entry name" value="TraV"/>
    <property type="match status" value="1"/>
</dbReference>
<gene>
    <name evidence="3" type="primary">traV</name>
    <name evidence="3" type="ORF">ABN253_17420</name>
</gene>
<protein>
    <submittedName>
        <fullName evidence="3">Type IV conjugative transfer system lipoprotein TraV</fullName>
    </submittedName>
</protein>
<reference evidence="3 4" key="1">
    <citation type="submission" date="2024-04" db="EMBL/GenBank/DDBJ databases">
        <title>Role of Flies in the Dissemination of Carbapenem-Resistant Enterobacteriaceae (CRE): An Epidemiological and Genomic Study in China.</title>
        <authorList>
            <person name="Kaichao C."/>
            <person name="Zhang R."/>
            <person name="Chen S."/>
        </authorList>
    </citation>
    <scope>NUCLEOTIDE SEQUENCE [LARGE SCALE GENOMIC DNA]</scope>
    <source>
        <strain evidence="4">fly-1011</strain>
    </source>
</reference>
<comment type="caution">
    <text evidence="3">The sequence shown here is derived from an EMBL/GenBank/DDBJ whole genome shotgun (WGS) entry which is preliminary data.</text>
</comment>
<keyword evidence="4" id="KW-1185">Reference proteome</keyword>
<evidence type="ECO:0000256" key="1">
    <source>
        <dbReference type="SAM" id="MobiDB-lite"/>
    </source>
</evidence>
<name>A0ABV1LDY8_9GAMM</name>
<accession>A0ABV1LDY8</accession>
<dbReference type="PROSITE" id="PS51257">
    <property type="entry name" value="PROKAR_LIPOPROTEIN"/>
    <property type="match status" value="1"/>
</dbReference>
<keyword evidence="3" id="KW-0449">Lipoprotein</keyword>
<sequence length="197" mass="21830">MNKLLLIVIPALLSGCAGMNSEFEFNKPAKDSGYWMQQADEMRESSNDYFTEQSLNSSNSGMGKFNLNSYKLINIANITLPIKFVSDVNVVSNPTTSSKAKNTMGLKSQSIPMGNNPTITTSNYDVTRTSVTTPTGVTHAVANCNQKRCYQEAGEPFVTPDRVQRVWLAPYVSPDNNVHVGEIVYFVSEDSRWHGME</sequence>
<dbReference type="EMBL" id="JBEEWF010000015">
    <property type="protein sequence ID" value="MEQ5349948.1"/>
    <property type="molecule type" value="Genomic_DNA"/>
</dbReference>
<feature type="chain" id="PRO_5046042783" evidence="2">
    <location>
        <begin position="20"/>
        <end position="197"/>
    </location>
</feature>
<feature type="signal peptide" evidence="2">
    <location>
        <begin position="1"/>
        <end position="19"/>
    </location>
</feature>
<evidence type="ECO:0000256" key="2">
    <source>
        <dbReference type="SAM" id="SignalP"/>
    </source>
</evidence>
<feature type="region of interest" description="Disordered" evidence="1">
    <location>
        <begin position="96"/>
        <end position="122"/>
    </location>
</feature>
<dbReference type="RefSeq" id="WP_349420273.1">
    <property type="nucleotide sequence ID" value="NZ_JBEEWF010000015.1"/>
</dbReference>
<organism evidence="3 4">
    <name type="scientific">Proteus genomosp. 6</name>
    <dbReference type="NCBI Taxonomy" id="1311820"/>
    <lineage>
        <taxon>Bacteria</taxon>
        <taxon>Pseudomonadati</taxon>
        <taxon>Pseudomonadota</taxon>
        <taxon>Gammaproteobacteria</taxon>
        <taxon>Enterobacterales</taxon>
        <taxon>Morganellaceae</taxon>
        <taxon>Proteus</taxon>
    </lineage>
</organism>